<evidence type="ECO:0000313" key="2">
    <source>
        <dbReference type="Proteomes" id="UP000507470"/>
    </source>
</evidence>
<proteinExistence type="predicted"/>
<dbReference type="OrthoDB" id="10033767at2759"/>
<name>A0A6J8EPJ5_MYTCO</name>
<evidence type="ECO:0000313" key="1">
    <source>
        <dbReference type="EMBL" id="CAC5422380.1"/>
    </source>
</evidence>
<reference evidence="1 2" key="1">
    <citation type="submission" date="2020-06" db="EMBL/GenBank/DDBJ databases">
        <authorList>
            <person name="Li R."/>
            <person name="Bekaert M."/>
        </authorList>
    </citation>
    <scope>NUCLEOTIDE SEQUENCE [LARGE SCALE GENOMIC DNA]</scope>
    <source>
        <strain evidence="2">wild</strain>
    </source>
</reference>
<dbReference type="Proteomes" id="UP000507470">
    <property type="component" value="Unassembled WGS sequence"/>
</dbReference>
<gene>
    <name evidence="1" type="ORF">MCOR_54432</name>
</gene>
<organism evidence="1 2">
    <name type="scientific">Mytilus coruscus</name>
    <name type="common">Sea mussel</name>
    <dbReference type="NCBI Taxonomy" id="42192"/>
    <lineage>
        <taxon>Eukaryota</taxon>
        <taxon>Metazoa</taxon>
        <taxon>Spiralia</taxon>
        <taxon>Lophotrochozoa</taxon>
        <taxon>Mollusca</taxon>
        <taxon>Bivalvia</taxon>
        <taxon>Autobranchia</taxon>
        <taxon>Pteriomorphia</taxon>
        <taxon>Mytilida</taxon>
        <taxon>Mytiloidea</taxon>
        <taxon>Mytilidae</taxon>
        <taxon>Mytilinae</taxon>
        <taxon>Mytilus</taxon>
    </lineage>
</organism>
<protein>
    <submittedName>
        <fullName evidence="1">Uncharacterized protein</fullName>
    </submittedName>
</protein>
<dbReference type="EMBL" id="CACVKT020009581">
    <property type="protein sequence ID" value="CAC5422380.1"/>
    <property type="molecule type" value="Genomic_DNA"/>
</dbReference>
<dbReference type="AlphaFoldDB" id="A0A6J8EPJ5"/>
<keyword evidence="2" id="KW-1185">Reference proteome</keyword>
<accession>A0A6J8EPJ5</accession>
<sequence length="398" mass="44961">MKKHFVSEFCNLHAVKIPPAVLKTIYSELTLDASMEQNKQVENRIREAILAEDADLVTDLRHINTGRLNNTFDTFCDKLSEVVEEITAADDRRQNVEHMSHFVSVRDLMKQATDKVPNGTNIPSESTVLLAFVPRDSHKNVSKLYKSKIPLHKLVERSTHNRDVQPIRDRQYAVKYRDSLSFLCVDDKSTVEFGEPGLKVATGVRGKKPITQVQSTLSALDHDMQSKGSFTPCVCLEVNVPHKTDESFYRVSVHVTYTDSIFQASSPWRHAIQIAKMLGDKAEVPECLILYSDCGPDHRITYGSVKLSLIVLFKKLNLDMLVAARTAPGHSWLNPAEHIMSILNIAVQNVAFSRENVQVKLSKYSKVPIQCLILEKKHSIIVNQKYVDGISQTYARYA</sequence>